<evidence type="ECO:0000313" key="1">
    <source>
        <dbReference type="EMBL" id="MCY1074277.1"/>
    </source>
</evidence>
<sequence>MSRILASAVAVVAFAGCGGAVPDEEIAGRGTGEAAVEQAEARTDSWAPCGFTAKRVKDIYPGPPGSSPEGLIHADDVLVFSGDDGTHGREPWSSSGEGHGTRLLKDLRAGTAGSDPTLFTRVGDTVFFVADDGTSGRELWKTDGTPSGTRRVKDIQPGAIGSDPRNLTVFKGRLYFTADDGVHGRELWRSDGTSGGTRLVHNLTPDALTASGYELAVAGDFLYIKYITFRVILVRTDGTADGFVQLLNFVRDNSIRTLTAVGDRLFFIHNNDEPEWSLYVTDGSPAGTRRLRFFPDDPHDLAAFHGQLYFASGRGTLFDEPDYAGDELWRSDGTVSGTVLVKDLRPGVEGSVPRGLTVFKDFLFFTADDGVHGRELWRSDGTEIGTLLLEDFELGPVGSSPEGLVGHGTRLFFSADTTGRGREPWMHDGGIDGATPLDEIAPGPASSSPGIFVRSGWDLFFAADDGVTGRELWALPFRPPGRCGPPAL</sequence>
<evidence type="ECO:0008006" key="3">
    <source>
        <dbReference type="Google" id="ProtNLM"/>
    </source>
</evidence>
<keyword evidence="2" id="KW-1185">Reference proteome</keyword>
<organism evidence="1 2">
    <name type="scientific">Archangium lansingense</name>
    <dbReference type="NCBI Taxonomy" id="2995310"/>
    <lineage>
        <taxon>Bacteria</taxon>
        <taxon>Pseudomonadati</taxon>
        <taxon>Myxococcota</taxon>
        <taxon>Myxococcia</taxon>
        <taxon>Myxococcales</taxon>
        <taxon>Cystobacterineae</taxon>
        <taxon>Archangiaceae</taxon>
        <taxon>Archangium</taxon>
    </lineage>
</organism>
<name>A0ABT3ZXZ7_9BACT</name>
<dbReference type="NCBIfam" id="TIGR04534">
    <property type="entry name" value="ELWxxDGT_rpt"/>
    <property type="match status" value="3"/>
</dbReference>
<dbReference type="Proteomes" id="UP001207654">
    <property type="component" value="Unassembled WGS sequence"/>
</dbReference>
<comment type="caution">
    <text evidence="1">The sequence shown here is derived from an EMBL/GenBank/DDBJ whole genome shotgun (WGS) entry which is preliminary data.</text>
</comment>
<dbReference type="InterPro" id="IPR030916">
    <property type="entry name" value="ELWxxDGT_rpt"/>
</dbReference>
<dbReference type="PROSITE" id="PS51257">
    <property type="entry name" value="PROKAR_LIPOPROTEIN"/>
    <property type="match status" value="1"/>
</dbReference>
<evidence type="ECO:0000313" key="2">
    <source>
        <dbReference type="Proteomes" id="UP001207654"/>
    </source>
</evidence>
<gene>
    <name evidence="1" type="ORF">OV287_07240</name>
</gene>
<dbReference type="EMBL" id="JAPNKA010000001">
    <property type="protein sequence ID" value="MCY1074277.1"/>
    <property type="molecule type" value="Genomic_DNA"/>
</dbReference>
<reference evidence="1 2" key="1">
    <citation type="submission" date="2022-11" db="EMBL/GenBank/DDBJ databases">
        <title>Minimal conservation of predation-associated metabolite biosynthetic gene clusters underscores biosynthetic potential of Myxococcota including descriptions for ten novel species: Archangium lansinium sp. nov., Myxococcus landrumus sp. nov., Nannocystis bai.</title>
        <authorList>
            <person name="Ahearne A."/>
            <person name="Stevens C."/>
            <person name="Phillips K."/>
        </authorList>
    </citation>
    <scope>NUCLEOTIDE SEQUENCE [LARGE SCALE GENOMIC DNA]</scope>
    <source>
        <strain evidence="1 2">MIWBW</strain>
    </source>
</reference>
<dbReference type="RefSeq" id="WP_267533252.1">
    <property type="nucleotide sequence ID" value="NZ_JAPNKA010000001.1"/>
</dbReference>
<accession>A0ABT3ZXZ7</accession>
<proteinExistence type="predicted"/>
<protein>
    <recommendedName>
        <fullName evidence="3">ELWxxDGT repeat protein</fullName>
    </recommendedName>
</protein>